<keyword evidence="3" id="KW-1185">Reference proteome</keyword>
<feature type="region of interest" description="Disordered" evidence="1">
    <location>
        <begin position="1"/>
        <end position="84"/>
    </location>
</feature>
<name>A0AAN6S4G0_9PEZI</name>
<sequence length="224" mass="25883">MQKLEGENKRLQEMLKKRAEEEIQKQEQFKQHVSLGKEAQQRLEDESTREQIEKEREDVRRLENEKVDRMPARDKTREGEADAKRNIAKFYPRLKSTHTEAGIRDKWVKGTGSRGKSSVSREGEANRREAGSELLKRQQDNKQFSGGEKSTLVEFENKRQQKDDLKPPAELQEDNSILLPCDMGKDVVRNRRSKGNPSARHLCAQTGEYVLGSLNIGKAYPLHR</sequence>
<dbReference type="EMBL" id="MU853808">
    <property type="protein sequence ID" value="KAK3939648.1"/>
    <property type="molecule type" value="Genomic_DNA"/>
</dbReference>
<feature type="compositionally biased region" description="Basic and acidic residues" evidence="1">
    <location>
        <begin position="155"/>
        <end position="167"/>
    </location>
</feature>
<feature type="compositionally biased region" description="Basic and acidic residues" evidence="1">
    <location>
        <begin position="1"/>
        <end position="30"/>
    </location>
</feature>
<gene>
    <name evidence="2" type="ORF">QBC46DRAFT_409059</name>
</gene>
<evidence type="ECO:0000313" key="3">
    <source>
        <dbReference type="Proteomes" id="UP001303473"/>
    </source>
</evidence>
<dbReference type="Proteomes" id="UP001303473">
    <property type="component" value="Unassembled WGS sequence"/>
</dbReference>
<reference evidence="3" key="1">
    <citation type="journal article" date="2023" name="Mol. Phylogenet. Evol.">
        <title>Genome-scale phylogeny and comparative genomics of the fungal order Sordariales.</title>
        <authorList>
            <person name="Hensen N."/>
            <person name="Bonometti L."/>
            <person name="Westerberg I."/>
            <person name="Brannstrom I.O."/>
            <person name="Guillou S."/>
            <person name="Cros-Aarteil S."/>
            <person name="Calhoun S."/>
            <person name="Haridas S."/>
            <person name="Kuo A."/>
            <person name="Mondo S."/>
            <person name="Pangilinan J."/>
            <person name="Riley R."/>
            <person name="LaButti K."/>
            <person name="Andreopoulos B."/>
            <person name="Lipzen A."/>
            <person name="Chen C."/>
            <person name="Yan M."/>
            <person name="Daum C."/>
            <person name="Ng V."/>
            <person name="Clum A."/>
            <person name="Steindorff A."/>
            <person name="Ohm R.A."/>
            <person name="Martin F."/>
            <person name="Silar P."/>
            <person name="Natvig D.O."/>
            <person name="Lalanne C."/>
            <person name="Gautier V."/>
            <person name="Ament-Velasquez S.L."/>
            <person name="Kruys A."/>
            <person name="Hutchinson M.I."/>
            <person name="Powell A.J."/>
            <person name="Barry K."/>
            <person name="Miller A.N."/>
            <person name="Grigoriev I.V."/>
            <person name="Debuchy R."/>
            <person name="Gladieux P."/>
            <person name="Hiltunen Thoren M."/>
            <person name="Johannesson H."/>
        </authorList>
    </citation>
    <scope>NUCLEOTIDE SEQUENCE [LARGE SCALE GENOMIC DNA]</scope>
    <source>
        <strain evidence="3">CBS 340.73</strain>
    </source>
</reference>
<feature type="compositionally biased region" description="Basic and acidic residues" evidence="1">
    <location>
        <begin position="39"/>
        <end position="84"/>
    </location>
</feature>
<dbReference type="AlphaFoldDB" id="A0AAN6S4G0"/>
<evidence type="ECO:0000313" key="2">
    <source>
        <dbReference type="EMBL" id="KAK3939648.1"/>
    </source>
</evidence>
<feature type="region of interest" description="Disordered" evidence="1">
    <location>
        <begin position="98"/>
        <end position="177"/>
    </location>
</feature>
<feature type="compositionally biased region" description="Basic and acidic residues" evidence="1">
    <location>
        <begin position="119"/>
        <end position="140"/>
    </location>
</feature>
<proteinExistence type="predicted"/>
<feature type="compositionally biased region" description="Basic and acidic residues" evidence="1">
    <location>
        <begin position="98"/>
        <end position="108"/>
    </location>
</feature>
<protein>
    <submittedName>
        <fullName evidence="2">Uncharacterized protein</fullName>
    </submittedName>
</protein>
<accession>A0AAN6S4G0</accession>
<comment type="caution">
    <text evidence="2">The sequence shown here is derived from an EMBL/GenBank/DDBJ whole genome shotgun (WGS) entry which is preliminary data.</text>
</comment>
<evidence type="ECO:0000256" key="1">
    <source>
        <dbReference type="SAM" id="MobiDB-lite"/>
    </source>
</evidence>
<organism evidence="2 3">
    <name type="scientific">Diplogelasinospora grovesii</name>
    <dbReference type="NCBI Taxonomy" id="303347"/>
    <lineage>
        <taxon>Eukaryota</taxon>
        <taxon>Fungi</taxon>
        <taxon>Dikarya</taxon>
        <taxon>Ascomycota</taxon>
        <taxon>Pezizomycotina</taxon>
        <taxon>Sordariomycetes</taxon>
        <taxon>Sordariomycetidae</taxon>
        <taxon>Sordariales</taxon>
        <taxon>Diplogelasinosporaceae</taxon>
        <taxon>Diplogelasinospora</taxon>
    </lineage>
</organism>